<sequence>MKKFKWIKLNNRFTTSETVEKLMRDPFTEEKGKGFIFDKSRTSHFHARFIEKIISEDRISNLYGNSTAVERIEYRVTSFSFDEQYTPVLLIDNPPRTLKPFAQALVKNLGLGTSLEEIEIDPFIWFSSLNTELTLNIVQLDVSQIQVAEFALAKMQINSTSDLKKYFKDELIHKKMRLDRLTCTIHDQEFSGKLKLFRNGMAQIEARAEKELTKRLFDSLMNIYM</sequence>
<organism evidence="1">
    <name type="scientific">Salmonella typhimurium</name>
    <dbReference type="NCBI Taxonomy" id="90371"/>
    <lineage>
        <taxon>Bacteria</taxon>
        <taxon>Pseudomonadati</taxon>
        <taxon>Pseudomonadota</taxon>
        <taxon>Gammaproteobacteria</taxon>
        <taxon>Enterobacterales</taxon>
        <taxon>Enterobacteriaceae</taxon>
        <taxon>Salmonella</taxon>
    </lineage>
</organism>
<gene>
    <name evidence="1" type="ORF">G0L96_23180</name>
</gene>
<dbReference type="AlphaFoldDB" id="A0A5W7DWP2"/>
<name>A0A5W7DWP2_SALTM</name>
<reference evidence="1" key="1">
    <citation type="journal article" date="2018" name="Genome Biol.">
        <title>SKESA: strategic k-mer extension for scrupulous assemblies.</title>
        <authorList>
            <person name="Souvorov A."/>
            <person name="Agarwala R."/>
            <person name="Lipman D.J."/>
        </authorList>
    </citation>
    <scope>NUCLEOTIDE SEQUENCE</scope>
    <source>
        <strain evidence="1">Tha13</strain>
    </source>
</reference>
<dbReference type="EMBL" id="DAANKJ010000050">
    <property type="protein sequence ID" value="HAD0242894.1"/>
    <property type="molecule type" value="Genomic_DNA"/>
</dbReference>
<accession>A0A5W7DWP2</accession>
<proteinExistence type="predicted"/>
<comment type="caution">
    <text evidence="1">The sequence shown here is derived from an EMBL/GenBank/DDBJ whole genome shotgun (WGS) entry which is preliminary data.</text>
</comment>
<evidence type="ECO:0000313" key="1">
    <source>
        <dbReference type="EMBL" id="HAD0242894.1"/>
    </source>
</evidence>
<reference evidence="1" key="2">
    <citation type="submission" date="2019-08" db="EMBL/GenBank/DDBJ databases">
        <authorList>
            <consortium name="NCBI Pathogen Detection Project"/>
        </authorList>
    </citation>
    <scope>NUCLEOTIDE SEQUENCE</scope>
    <source>
        <strain evidence="1">Tha13</strain>
    </source>
</reference>
<protein>
    <submittedName>
        <fullName evidence="1">Uncharacterized protein</fullName>
    </submittedName>
</protein>